<reference evidence="1 2" key="1">
    <citation type="journal article" date="2021" name="Commun. Biol.">
        <title>The genome of Shorea leprosula (Dipterocarpaceae) highlights the ecological relevance of drought in aseasonal tropical rainforests.</title>
        <authorList>
            <person name="Ng K.K.S."/>
            <person name="Kobayashi M.J."/>
            <person name="Fawcett J.A."/>
            <person name="Hatakeyama M."/>
            <person name="Paape T."/>
            <person name="Ng C.H."/>
            <person name="Ang C.C."/>
            <person name="Tnah L.H."/>
            <person name="Lee C.T."/>
            <person name="Nishiyama T."/>
            <person name="Sese J."/>
            <person name="O'Brien M.J."/>
            <person name="Copetti D."/>
            <person name="Mohd Noor M.I."/>
            <person name="Ong R.C."/>
            <person name="Putra M."/>
            <person name="Sireger I.Z."/>
            <person name="Indrioko S."/>
            <person name="Kosugi Y."/>
            <person name="Izuno A."/>
            <person name="Isagi Y."/>
            <person name="Lee S.L."/>
            <person name="Shimizu K.K."/>
        </authorList>
    </citation>
    <scope>NUCLEOTIDE SEQUENCE [LARGE SCALE GENOMIC DNA]</scope>
    <source>
        <strain evidence="1">214</strain>
    </source>
</reference>
<evidence type="ECO:0000313" key="1">
    <source>
        <dbReference type="EMBL" id="GKV16919.1"/>
    </source>
</evidence>
<dbReference type="EMBL" id="BPVZ01000046">
    <property type="protein sequence ID" value="GKV16919.1"/>
    <property type="molecule type" value="Genomic_DNA"/>
</dbReference>
<comment type="caution">
    <text evidence="1">The sequence shown here is derived from an EMBL/GenBank/DDBJ whole genome shotgun (WGS) entry which is preliminary data.</text>
</comment>
<gene>
    <name evidence="1" type="ORF">SLEP1_g27487</name>
</gene>
<keyword evidence="2" id="KW-1185">Reference proteome</keyword>
<protein>
    <submittedName>
        <fullName evidence="1">Uncharacterized protein</fullName>
    </submittedName>
</protein>
<accession>A0AAV5JZX6</accession>
<organism evidence="1 2">
    <name type="scientific">Rubroshorea leprosula</name>
    <dbReference type="NCBI Taxonomy" id="152421"/>
    <lineage>
        <taxon>Eukaryota</taxon>
        <taxon>Viridiplantae</taxon>
        <taxon>Streptophyta</taxon>
        <taxon>Embryophyta</taxon>
        <taxon>Tracheophyta</taxon>
        <taxon>Spermatophyta</taxon>
        <taxon>Magnoliopsida</taxon>
        <taxon>eudicotyledons</taxon>
        <taxon>Gunneridae</taxon>
        <taxon>Pentapetalae</taxon>
        <taxon>rosids</taxon>
        <taxon>malvids</taxon>
        <taxon>Malvales</taxon>
        <taxon>Dipterocarpaceae</taxon>
        <taxon>Rubroshorea</taxon>
    </lineage>
</organism>
<name>A0AAV5JZX6_9ROSI</name>
<sequence>MWKIHFVLTDRSRPLFDLATNDSNNGIGKNRRSFLLMAGYNMSSGGYIRGIVF</sequence>
<proteinExistence type="predicted"/>
<evidence type="ECO:0000313" key="2">
    <source>
        <dbReference type="Proteomes" id="UP001054252"/>
    </source>
</evidence>
<dbReference type="Proteomes" id="UP001054252">
    <property type="component" value="Unassembled WGS sequence"/>
</dbReference>
<dbReference type="AlphaFoldDB" id="A0AAV5JZX6"/>